<dbReference type="Proteomes" id="UP000014760">
    <property type="component" value="Unassembled WGS sequence"/>
</dbReference>
<proteinExistence type="inferred from homology"/>
<dbReference type="Gene3D" id="3.40.50.300">
    <property type="entry name" value="P-loop containing nucleotide triphosphate hydrolases"/>
    <property type="match status" value="1"/>
</dbReference>
<dbReference type="FunFam" id="3.40.50.300:FF:000284">
    <property type="entry name" value="probable ATP-dependent RNA helicase YTHDC2"/>
    <property type="match status" value="1"/>
</dbReference>
<evidence type="ECO:0000256" key="8">
    <source>
        <dbReference type="SAM" id="MobiDB-lite"/>
    </source>
</evidence>
<dbReference type="SMART" id="SM00393">
    <property type="entry name" value="R3H"/>
    <property type="match status" value="1"/>
</dbReference>
<comment type="similarity">
    <text evidence="1">Belongs to the DEAD box helicase family. DEAH subfamily.</text>
</comment>
<dbReference type="GO" id="GO:0005524">
    <property type="term" value="F:ATP binding"/>
    <property type="evidence" value="ECO:0007669"/>
    <property type="project" value="UniProtKB-KW"/>
</dbReference>
<feature type="domain" description="R3H" evidence="9">
    <location>
        <begin position="62"/>
        <end position="126"/>
    </location>
</feature>
<feature type="domain" description="Helicase ATP-binding" evidence="10">
    <location>
        <begin position="222"/>
        <end position="388"/>
    </location>
</feature>
<dbReference type="PROSITE" id="PS51192">
    <property type="entry name" value="HELICASE_ATP_BIND_1"/>
    <property type="match status" value="1"/>
</dbReference>
<evidence type="ECO:0000259" key="10">
    <source>
        <dbReference type="PROSITE" id="PS51192"/>
    </source>
</evidence>
<dbReference type="EMBL" id="AMQN01012540">
    <property type="status" value="NOT_ANNOTATED_CDS"/>
    <property type="molecule type" value="Genomic_DNA"/>
</dbReference>
<dbReference type="GO" id="GO:0003723">
    <property type="term" value="F:RNA binding"/>
    <property type="evidence" value="ECO:0007669"/>
    <property type="project" value="TreeGrafter"/>
</dbReference>
<keyword evidence="4" id="KW-0378">Hydrolase</keyword>
<evidence type="ECO:0000256" key="5">
    <source>
        <dbReference type="ARBA" id="ARBA00022806"/>
    </source>
</evidence>
<keyword evidence="6" id="KW-0067">ATP-binding</keyword>
<dbReference type="GO" id="GO:0016787">
    <property type="term" value="F:hydrolase activity"/>
    <property type="evidence" value="ECO:0007669"/>
    <property type="project" value="UniProtKB-KW"/>
</dbReference>
<dbReference type="InterPro" id="IPR001374">
    <property type="entry name" value="R3H_dom"/>
</dbReference>
<dbReference type="AlphaFoldDB" id="R7TK66"/>
<dbReference type="PANTHER" id="PTHR18934:SF213">
    <property type="entry name" value="3'-5' RNA HELICASE YTHDC2"/>
    <property type="match status" value="1"/>
</dbReference>
<organism evidence="11">
    <name type="scientific">Capitella teleta</name>
    <name type="common">Polychaete worm</name>
    <dbReference type="NCBI Taxonomy" id="283909"/>
    <lineage>
        <taxon>Eukaryota</taxon>
        <taxon>Metazoa</taxon>
        <taxon>Spiralia</taxon>
        <taxon>Lophotrochozoa</taxon>
        <taxon>Annelida</taxon>
        <taxon>Polychaeta</taxon>
        <taxon>Sedentaria</taxon>
        <taxon>Scolecida</taxon>
        <taxon>Capitellidae</taxon>
        <taxon>Capitella</taxon>
    </lineage>
</organism>
<dbReference type="PROSITE" id="PS50297">
    <property type="entry name" value="ANK_REP_REGION"/>
    <property type="match status" value="1"/>
</dbReference>
<evidence type="ECO:0000256" key="4">
    <source>
        <dbReference type="ARBA" id="ARBA00022801"/>
    </source>
</evidence>
<dbReference type="SUPFAM" id="SSF52540">
    <property type="entry name" value="P-loop containing nucleoside triphosphate hydrolases"/>
    <property type="match status" value="1"/>
</dbReference>
<gene>
    <name evidence="11" type="ORF">CAPTEDRAFT_210086</name>
</gene>
<evidence type="ECO:0000256" key="6">
    <source>
        <dbReference type="ARBA" id="ARBA00022840"/>
    </source>
</evidence>
<accession>R7TK66</accession>
<evidence type="ECO:0000256" key="7">
    <source>
        <dbReference type="PROSITE-ProRule" id="PRU00023"/>
    </source>
</evidence>
<evidence type="ECO:0000313" key="13">
    <source>
        <dbReference type="Proteomes" id="UP000014760"/>
    </source>
</evidence>
<feature type="compositionally biased region" description="Low complexity" evidence="8">
    <location>
        <begin position="25"/>
        <end position="40"/>
    </location>
</feature>
<evidence type="ECO:0000256" key="1">
    <source>
        <dbReference type="ARBA" id="ARBA00008792"/>
    </source>
</evidence>
<dbReference type="SMART" id="SM00487">
    <property type="entry name" value="DEXDc"/>
    <property type="match status" value="1"/>
</dbReference>
<dbReference type="Gene3D" id="1.25.40.20">
    <property type="entry name" value="Ankyrin repeat-containing domain"/>
    <property type="match status" value="1"/>
</dbReference>
<evidence type="ECO:0000256" key="3">
    <source>
        <dbReference type="ARBA" id="ARBA00022741"/>
    </source>
</evidence>
<keyword evidence="7" id="KW-0040">ANK repeat</keyword>
<dbReference type="GO" id="GO:0003724">
    <property type="term" value="F:RNA helicase activity"/>
    <property type="evidence" value="ECO:0007669"/>
    <property type="project" value="UniProtKB-EC"/>
</dbReference>
<keyword evidence="13" id="KW-1185">Reference proteome</keyword>
<dbReference type="PANTHER" id="PTHR18934">
    <property type="entry name" value="ATP-DEPENDENT RNA HELICASE"/>
    <property type="match status" value="1"/>
</dbReference>
<dbReference type="InterPro" id="IPR014001">
    <property type="entry name" value="Helicase_ATP-bd"/>
</dbReference>
<dbReference type="PROSITE" id="PS51061">
    <property type="entry name" value="R3H"/>
    <property type="match status" value="1"/>
</dbReference>
<evidence type="ECO:0000256" key="2">
    <source>
        <dbReference type="ARBA" id="ARBA00012552"/>
    </source>
</evidence>
<dbReference type="InterPro" id="IPR002110">
    <property type="entry name" value="Ankyrin_rpt"/>
</dbReference>
<dbReference type="OrthoDB" id="6103986at2759"/>
<dbReference type="EnsemblMetazoa" id="CapteT210086">
    <property type="protein sequence ID" value="CapteP210086"/>
    <property type="gene ID" value="CapteG210086"/>
</dbReference>
<dbReference type="HOGENOM" id="CLU_001832_1_4_1"/>
<evidence type="ECO:0000313" key="11">
    <source>
        <dbReference type="EMBL" id="ELT93867.1"/>
    </source>
</evidence>
<dbReference type="Pfam" id="PF00270">
    <property type="entry name" value="DEAD"/>
    <property type="match status" value="1"/>
</dbReference>
<dbReference type="STRING" id="283909.R7TK66"/>
<dbReference type="SUPFAM" id="SSF48403">
    <property type="entry name" value="Ankyrin repeat"/>
    <property type="match status" value="1"/>
</dbReference>
<reference evidence="11 13" key="2">
    <citation type="journal article" date="2013" name="Nature">
        <title>Insights into bilaterian evolution from three spiralian genomes.</title>
        <authorList>
            <person name="Simakov O."/>
            <person name="Marletaz F."/>
            <person name="Cho S.J."/>
            <person name="Edsinger-Gonzales E."/>
            <person name="Havlak P."/>
            <person name="Hellsten U."/>
            <person name="Kuo D.H."/>
            <person name="Larsson T."/>
            <person name="Lv J."/>
            <person name="Arendt D."/>
            <person name="Savage R."/>
            <person name="Osoegawa K."/>
            <person name="de Jong P."/>
            <person name="Grimwood J."/>
            <person name="Chapman J.A."/>
            <person name="Shapiro H."/>
            <person name="Aerts A."/>
            <person name="Otillar R.P."/>
            <person name="Terry A.Y."/>
            <person name="Boore J.L."/>
            <person name="Grigoriev I.V."/>
            <person name="Lindberg D.R."/>
            <person name="Seaver E.C."/>
            <person name="Weisblat D.A."/>
            <person name="Putnam N.H."/>
            <person name="Rokhsar D.S."/>
        </authorList>
    </citation>
    <scope>NUCLEOTIDE SEQUENCE</scope>
    <source>
        <strain evidence="11 13">I ESC-2004</strain>
    </source>
</reference>
<dbReference type="InterPro" id="IPR036770">
    <property type="entry name" value="Ankyrin_rpt-contain_sf"/>
</dbReference>
<reference evidence="13" key="1">
    <citation type="submission" date="2012-12" db="EMBL/GenBank/DDBJ databases">
        <authorList>
            <person name="Hellsten U."/>
            <person name="Grimwood J."/>
            <person name="Chapman J.A."/>
            <person name="Shapiro H."/>
            <person name="Aerts A."/>
            <person name="Otillar R.P."/>
            <person name="Terry A.Y."/>
            <person name="Boore J.L."/>
            <person name="Simakov O."/>
            <person name="Marletaz F."/>
            <person name="Cho S.-J."/>
            <person name="Edsinger-Gonzales E."/>
            <person name="Havlak P."/>
            <person name="Kuo D.-H."/>
            <person name="Larsson T."/>
            <person name="Lv J."/>
            <person name="Arendt D."/>
            <person name="Savage R."/>
            <person name="Osoegawa K."/>
            <person name="de Jong P."/>
            <person name="Lindberg D.R."/>
            <person name="Seaver E.C."/>
            <person name="Weisblat D.A."/>
            <person name="Putnam N.H."/>
            <person name="Grigoriev I.V."/>
            <person name="Rokhsar D.S."/>
        </authorList>
    </citation>
    <scope>NUCLEOTIDE SEQUENCE</scope>
    <source>
        <strain evidence="13">I ESC-2004</strain>
    </source>
</reference>
<dbReference type="InterPro" id="IPR027417">
    <property type="entry name" value="P-loop_NTPase"/>
</dbReference>
<sequence length="586" mass="65518">MSANGSQMRNAQMHPGMLQHGATESPRPSSVDSTHSSHSSVHARTRPQKRGGFQAADFSVGEEVKIALDIALERFRLSEEQKHLEFPSSLTSLERAYIHSYVQGLGYKSQSRGKGSGRYLTVYKTKQCTKDVDLAVLNLVRNSRCQVHAFLQRFPLSHREKQELLPRTERAQFNEGMSKELGKGATGRLNTGVAQVPSACGATDLRDFAQTLPVFKMKETIMKSLHENHVFMVAGETGSGKTTQVPQMILDDCHDNSKTCRIFCTQPRRLAALTVAERVAAERGENVGQTVGYQIRLESRVSPKTILTFCTNGVLLRTLMSSSNALSTVTHIIVDEIHERDRFSDFLLIALRDLLPKFRNLRLILMSAALNVQLFSAFFSGCPVVHVPGKLFDVEEFFLEDVLKLTKYTTPQMLKYTESVDDVENKVKNLNAWCLESGMPGEDVIEEGKGEEDDDDEGSEEVTPTDEAAEQEKSFECVEECEDLNISVMQHLDSHLQAAWLTGQEDCLFDLLKLMVKENVSVDYGHSETSATALMIAAGRGHVKVVEQLLQLGANVNHHASNEWTAFDWARRFQRTDILEILEAHV</sequence>
<dbReference type="InterPro" id="IPR036867">
    <property type="entry name" value="R3H_dom_sf"/>
</dbReference>
<keyword evidence="3" id="KW-0547">Nucleotide-binding</keyword>
<dbReference type="Gene3D" id="3.30.1370.50">
    <property type="entry name" value="R3H-like domain"/>
    <property type="match status" value="1"/>
</dbReference>
<dbReference type="Pfam" id="PF12796">
    <property type="entry name" value="Ank_2"/>
    <property type="match status" value="1"/>
</dbReference>
<dbReference type="SMART" id="SM00248">
    <property type="entry name" value="ANK"/>
    <property type="match status" value="2"/>
</dbReference>
<feature type="region of interest" description="Disordered" evidence="8">
    <location>
        <begin position="17"/>
        <end position="54"/>
    </location>
</feature>
<reference evidence="12" key="3">
    <citation type="submission" date="2015-06" db="UniProtKB">
        <authorList>
            <consortium name="EnsemblMetazoa"/>
        </authorList>
    </citation>
    <scope>IDENTIFICATION</scope>
</reference>
<keyword evidence="5" id="KW-0347">Helicase</keyword>
<dbReference type="SUPFAM" id="SSF82708">
    <property type="entry name" value="R3H domain"/>
    <property type="match status" value="1"/>
</dbReference>
<dbReference type="PROSITE" id="PS50088">
    <property type="entry name" value="ANK_REPEAT"/>
    <property type="match status" value="1"/>
</dbReference>
<feature type="compositionally biased region" description="Acidic residues" evidence="8">
    <location>
        <begin position="443"/>
        <end position="469"/>
    </location>
</feature>
<evidence type="ECO:0000259" key="9">
    <source>
        <dbReference type="PROSITE" id="PS51061"/>
    </source>
</evidence>
<dbReference type="Pfam" id="PF01424">
    <property type="entry name" value="R3H"/>
    <property type="match status" value="1"/>
</dbReference>
<protein>
    <recommendedName>
        <fullName evidence="2">RNA helicase</fullName>
        <ecNumber evidence="2">3.6.4.13</ecNumber>
    </recommendedName>
</protein>
<dbReference type="EC" id="3.6.4.13" evidence="2"/>
<dbReference type="EMBL" id="KB309592">
    <property type="protein sequence ID" value="ELT93867.1"/>
    <property type="molecule type" value="Genomic_DNA"/>
</dbReference>
<evidence type="ECO:0000313" key="12">
    <source>
        <dbReference type="EnsemblMetazoa" id="CapteP210086"/>
    </source>
</evidence>
<dbReference type="InterPro" id="IPR011545">
    <property type="entry name" value="DEAD/DEAH_box_helicase_dom"/>
</dbReference>
<dbReference type="OMA" id="GNCCVEN"/>
<feature type="region of interest" description="Disordered" evidence="8">
    <location>
        <begin position="440"/>
        <end position="471"/>
    </location>
</feature>
<feature type="repeat" description="ANK" evidence="7">
    <location>
        <begin position="529"/>
        <end position="561"/>
    </location>
</feature>
<name>R7TK66_CAPTE</name>